<evidence type="ECO:0000313" key="6">
    <source>
        <dbReference type="Proteomes" id="UP000444174"/>
    </source>
</evidence>
<evidence type="ECO:0000313" key="5">
    <source>
        <dbReference type="EMBL" id="MQQ08846.1"/>
    </source>
</evidence>
<accession>A0A843YCW4</accession>
<keyword evidence="6" id="KW-1185">Reference proteome</keyword>
<feature type="domain" description="Imelysin-like" evidence="4">
    <location>
        <begin position="36"/>
        <end position="319"/>
    </location>
</feature>
<dbReference type="GO" id="GO:0030313">
    <property type="term" value="C:cell envelope"/>
    <property type="evidence" value="ECO:0007669"/>
    <property type="project" value="UniProtKB-SubCell"/>
</dbReference>
<keyword evidence="2 3" id="KW-0732">Signal</keyword>
<proteinExistence type="predicted"/>
<comment type="subcellular location">
    <subcellularLocation>
        <location evidence="1">Cell envelope</location>
    </subcellularLocation>
</comment>
<gene>
    <name evidence="5" type="ORF">GFB49_10300</name>
</gene>
<protein>
    <submittedName>
        <fullName evidence="5">Peptidase M75</fullName>
    </submittedName>
</protein>
<dbReference type="InterPro" id="IPR018976">
    <property type="entry name" value="Imelysin-like"/>
</dbReference>
<evidence type="ECO:0000259" key="4">
    <source>
        <dbReference type="Pfam" id="PF09375"/>
    </source>
</evidence>
<organism evidence="5 6">
    <name type="scientific">Tritonibacter litoralis</name>
    <dbReference type="NCBI Taxonomy" id="2662264"/>
    <lineage>
        <taxon>Bacteria</taxon>
        <taxon>Pseudomonadati</taxon>
        <taxon>Pseudomonadota</taxon>
        <taxon>Alphaproteobacteria</taxon>
        <taxon>Rhodobacterales</taxon>
        <taxon>Paracoccaceae</taxon>
        <taxon>Tritonibacter</taxon>
    </lineage>
</organism>
<dbReference type="Pfam" id="PF09375">
    <property type="entry name" value="Peptidase_M75"/>
    <property type="match status" value="1"/>
</dbReference>
<evidence type="ECO:0000256" key="3">
    <source>
        <dbReference type="SAM" id="SignalP"/>
    </source>
</evidence>
<evidence type="ECO:0000256" key="1">
    <source>
        <dbReference type="ARBA" id="ARBA00004196"/>
    </source>
</evidence>
<dbReference type="Gene3D" id="1.20.1420.20">
    <property type="entry name" value="M75 peptidase, HXXE motif"/>
    <property type="match status" value="1"/>
</dbReference>
<dbReference type="Proteomes" id="UP000444174">
    <property type="component" value="Unassembled WGS sequence"/>
</dbReference>
<dbReference type="InterPro" id="IPR038352">
    <property type="entry name" value="Imelysin_sf"/>
</dbReference>
<comment type="caution">
    <text evidence="5">The sequence shown here is derived from an EMBL/GenBank/DDBJ whole genome shotgun (WGS) entry which is preliminary data.</text>
</comment>
<sequence length="341" mass="36488">MRLTYSCVISVGLAAVGLSSAHAADDLTQPIVADLIQPAFDTLAHETAALADVAATSCHDATASDTALAEAYGRAFDAWITASIWRFGPTETDSRAFSLSFWPDNRGKIGKTVGALLRSEDTGILAADEFAQFSIAGKGFYALDYLMFDTQAQTLGSASYRCALVGAMTTDIAATATAIDADWSTGFAEQLSPPSARYQSQDEVRQELFKTLTTGLQVDEDLRLGRPLGSFDKPRPRRAEAWRSARSLRHLTLSLEALKPLAQSLAVGAPNLQDKLTRAFDKALRRAKALEDPQFAGVSDPASRFRVEALKQEVADIRALVAAELGPRLGVAAGFNALDGD</sequence>
<dbReference type="EMBL" id="WIBF01000005">
    <property type="protein sequence ID" value="MQQ08846.1"/>
    <property type="molecule type" value="Genomic_DNA"/>
</dbReference>
<name>A0A843YCW4_9RHOB</name>
<dbReference type="AlphaFoldDB" id="A0A843YCW4"/>
<reference evidence="5 6" key="1">
    <citation type="submission" date="2019-10" db="EMBL/GenBank/DDBJ databases">
        <title>Epibacterium sp. nov., isolated from seawater.</title>
        <authorList>
            <person name="Zhang X."/>
            <person name="Li N."/>
        </authorList>
    </citation>
    <scope>NUCLEOTIDE SEQUENCE [LARGE SCALE GENOMIC DNA]</scope>
    <source>
        <strain evidence="5 6">SM1979</strain>
    </source>
</reference>
<dbReference type="CDD" id="cd14659">
    <property type="entry name" value="Imelysin-like_IPPA"/>
    <property type="match status" value="1"/>
</dbReference>
<feature type="chain" id="PRO_5032570631" evidence="3">
    <location>
        <begin position="24"/>
        <end position="341"/>
    </location>
</feature>
<evidence type="ECO:0000256" key="2">
    <source>
        <dbReference type="ARBA" id="ARBA00022729"/>
    </source>
</evidence>
<dbReference type="InterPro" id="IPR034984">
    <property type="entry name" value="Imelysin-like_IPPA"/>
</dbReference>
<dbReference type="RefSeq" id="WP_153215787.1">
    <property type="nucleotide sequence ID" value="NZ_WIBF01000005.1"/>
</dbReference>
<feature type="signal peptide" evidence="3">
    <location>
        <begin position="1"/>
        <end position="23"/>
    </location>
</feature>